<reference evidence="7" key="1">
    <citation type="submission" date="2022-09" db="EMBL/GenBank/DDBJ databases">
        <title>Haloadaptaus new haloarchaeum isolated from saline soil.</title>
        <authorList>
            <person name="Duran-Viseras A."/>
            <person name="Sanchez-Porro C."/>
            <person name="Ventosa A."/>
        </authorList>
    </citation>
    <scope>NUCLEOTIDE SEQUENCE</scope>
    <source>
        <strain evidence="7">F3-133</strain>
    </source>
</reference>
<evidence type="ECO:0000256" key="5">
    <source>
        <dbReference type="SAM" id="MobiDB-lite"/>
    </source>
</evidence>
<comment type="subcellular location">
    <subcellularLocation>
        <location evidence="1">Membrane</location>
        <topology evidence="1">Multi-pass membrane protein</topology>
    </subcellularLocation>
</comment>
<feature type="region of interest" description="Disordered" evidence="5">
    <location>
        <begin position="262"/>
        <end position="281"/>
    </location>
</feature>
<evidence type="ECO:0000313" key="8">
    <source>
        <dbReference type="Proteomes" id="UP001149411"/>
    </source>
</evidence>
<feature type="transmembrane region" description="Helical" evidence="6">
    <location>
        <begin position="226"/>
        <end position="247"/>
    </location>
</feature>
<dbReference type="GO" id="GO:0065002">
    <property type="term" value="P:intracellular protein transmembrane transport"/>
    <property type="evidence" value="ECO:0007669"/>
    <property type="project" value="TreeGrafter"/>
</dbReference>
<dbReference type="AlphaFoldDB" id="A0A9Q4C359"/>
<feature type="transmembrane region" description="Helical" evidence="6">
    <location>
        <begin position="21"/>
        <end position="44"/>
    </location>
</feature>
<feature type="transmembrane region" description="Helical" evidence="6">
    <location>
        <begin position="319"/>
        <end position="336"/>
    </location>
</feature>
<feature type="transmembrane region" description="Helical" evidence="6">
    <location>
        <begin position="462"/>
        <end position="484"/>
    </location>
</feature>
<feature type="transmembrane region" description="Helical" evidence="6">
    <location>
        <begin position="203"/>
        <end position="220"/>
    </location>
</feature>
<evidence type="ECO:0000313" key="7">
    <source>
        <dbReference type="EMBL" id="MCX2818201.1"/>
    </source>
</evidence>
<feature type="transmembrane region" description="Helical" evidence="6">
    <location>
        <begin position="74"/>
        <end position="97"/>
    </location>
</feature>
<dbReference type="PRINTS" id="PR01840">
    <property type="entry name" value="TATCFAMILY"/>
</dbReference>
<keyword evidence="3 6" id="KW-1133">Transmembrane helix</keyword>
<keyword evidence="8" id="KW-1185">Reference proteome</keyword>
<feature type="transmembrane region" description="Helical" evidence="6">
    <location>
        <begin position="496"/>
        <end position="512"/>
    </location>
</feature>
<feature type="transmembrane region" description="Helical" evidence="6">
    <location>
        <begin position="368"/>
        <end position="391"/>
    </location>
</feature>
<evidence type="ECO:0000256" key="6">
    <source>
        <dbReference type="SAM" id="Phobius"/>
    </source>
</evidence>
<name>A0A9Q4C359_9EURY</name>
<feature type="transmembrane region" description="Helical" evidence="6">
    <location>
        <begin position="163"/>
        <end position="183"/>
    </location>
</feature>
<dbReference type="Proteomes" id="UP001149411">
    <property type="component" value="Unassembled WGS sequence"/>
</dbReference>
<sequence length="563" mass="60798">MTDTGGFVRGAYDILDAARENLVTVLVSFLLGLVSTVLFLRLYLFDKIQEQTLARAAAQGYDVETSFVNPFEVILLQAKIGVIAGVLVVVPVAVYLARGSLKRRGVWFPSSSRPRVAGFLIGVAGLFAVGVAYAYVVMIPYIMRFVAAIAVRAGVRPFFRISSFIDFVLVYSVIFGVAAQLPLLMVFTVRSGVVSYSFYRDKWRHFVLVAAVISALVTSPDPMTQVVVLGPLVAVYFLGLGAVRVFASENLDEETAIAVDETAEADQDQGGRPSNATAEGAKAATRSAAEAGVDAVMDRGAIDVAGAVFKDMRSHSKKLGGVFLVVASVSFYWLIYHGVDAIRRQTVSQMPPELASQVETVQLEIFEFVFLVVKYSALAGAVATVPFVVYYSRETLISENVIGGDGSPLYYVSRAAVVVSLFLAGAAYAYYGTIPVLVSVLSNSIVESGMEATFTVGEFIDFVFIVTVLVGVMAEMPAAMYFLISSKLVRYETLKSKWKHFTVVVFVVGALVTSPDPFTMIVVATPLSGFYLVSLVVTRVLCHGTIKKVRDERSQLGLAGESN</sequence>
<proteinExistence type="predicted"/>
<organism evidence="7 8">
    <name type="scientific">Halorutilus salinus</name>
    <dbReference type="NCBI Taxonomy" id="2487751"/>
    <lineage>
        <taxon>Archaea</taxon>
        <taxon>Methanobacteriati</taxon>
        <taxon>Methanobacteriota</taxon>
        <taxon>Stenosarchaea group</taxon>
        <taxon>Halobacteria</taxon>
        <taxon>Halorutilales</taxon>
        <taxon>Halorutilaceae</taxon>
        <taxon>Halorutilus</taxon>
    </lineage>
</organism>
<evidence type="ECO:0000256" key="2">
    <source>
        <dbReference type="ARBA" id="ARBA00022692"/>
    </source>
</evidence>
<evidence type="ECO:0000256" key="3">
    <source>
        <dbReference type="ARBA" id="ARBA00022989"/>
    </source>
</evidence>
<feature type="transmembrane region" description="Helical" evidence="6">
    <location>
        <begin position="118"/>
        <end position="143"/>
    </location>
</feature>
<feature type="transmembrane region" description="Helical" evidence="6">
    <location>
        <begin position="518"/>
        <end position="542"/>
    </location>
</feature>
<dbReference type="EMBL" id="RKLV01000002">
    <property type="protein sequence ID" value="MCX2818201.1"/>
    <property type="molecule type" value="Genomic_DNA"/>
</dbReference>
<evidence type="ECO:0000256" key="1">
    <source>
        <dbReference type="ARBA" id="ARBA00004141"/>
    </source>
</evidence>
<comment type="caution">
    <text evidence="7">The sequence shown here is derived from an EMBL/GenBank/DDBJ whole genome shotgun (WGS) entry which is preliminary data.</text>
</comment>
<accession>A0A9Q4C359</accession>
<evidence type="ECO:0000256" key="4">
    <source>
        <dbReference type="ARBA" id="ARBA00023136"/>
    </source>
</evidence>
<dbReference type="GO" id="GO:0033281">
    <property type="term" value="C:TAT protein transport complex"/>
    <property type="evidence" value="ECO:0007669"/>
    <property type="project" value="TreeGrafter"/>
</dbReference>
<protein>
    <submittedName>
        <fullName evidence="7">Twin-arginine translocase subunit TatC</fullName>
    </submittedName>
</protein>
<dbReference type="PANTHER" id="PTHR30371:SF0">
    <property type="entry name" value="SEC-INDEPENDENT PROTEIN TRANSLOCASE PROTEIN TATC, CHLOROPLASTIC-RELATED"/>
    <property type="match status" value="1"/>
</dbReference>
<dbReference type="GO" id="GO:0043953">
    <property type="term" value="P:protein transport by the Tat complex"/>
    <property type="evidence" value="ECO:0007669"/>
    <property type="project" value="TreeGrafter"/>
</dbReference>
<feature type="transmembrane region" description="Helical" evidence="6">
    <location>
        <begin position="411"/>
        <end position="431"/>
    </location>
</feature>
<keyword evidence="2 6" id="KW-0812">Transmembrane</keyword>
<dbReference type="PANTHER" id="PTHR30371">
    <property type="entry name" value="SEC-INDEPENDENT PROTEIN TRANSLOCASE PROTEIN TATC"/>
    <property type="match status" value="1"/>
</dbReference>
<dbReference type="RefSeq" id="WP_266085912.1">
    <property type="nucleotide sequence ID" value="NZ_RKLV01000002.1"/>
</dbReference>
<keyword evidence="4 6" id="KW-0472">Membrane</keyword>
<dbReference type="Pfam" id="PF00902">
    <property type="entry name" value="TatC"/>
    <property type="match status" value="2"/>
</dbReference>
<gene>
    <name evidence="7" type="ORF">EGH25_02395</name>
</gene>
<dbReference type="InterPro" id="IPR002033">
    <property type="entry name" value="TatC"/>
</dbReference>
<dbReference type="GO" id="GO:0009977">
    <property type="term" value="F:proton motive force dependent protein transmembrane transporter activity"/>
    <property type="evidence" value="ECO:0007669"/>
    <property type="project" value="TreeGrafter"/>
</dbReference>